<dbReference type="EMBL" id="JAVDTF010000007">
    <property type="protein sequence ID" value="MDR6786600.1"/>
    <property type="molecule type" value="Genomic_DNA"/>
</dbReference>
<gene>
    <name evidence="1" type="ORF">J2X78_005195</name>
</gene>
<proteinExistence type="predicted"/>
<accession>A0ACC6L587</accession>
<reference evidence="1" key="1">
    <citation type="submission" date="2023-07" db="EMBL/GenBank/DDBJ databases">
        <title>Sorghum-associated microbial communities from plants grown in Nebraska, USA.</title>
        <authorList>
            <person name="Schachtman D."/>
        </authorList>
    </citation>
    <scope>NUCLEOTIDE SEQUENCE</scope>
    <source>
        <strain evidence="1">2697</strain>
    </source>
</reference>
<keyword evidence="2" id="KW-1185">Reference proteome</keyword>
<evidence type="ECO:0000313" key="1">
    <source>
        <dbReference type="EMBL" id="MDR6786600.1"/>
    </source>
</evidence>
<sequence length="137" mass="14912">MKKLIFLLLCTATLGLVSCKKDTIVQNILPRTIIYDIPASGWKTSDGGYTYSTTIKVPENNEDFNQAGGVIVSLSFDSQKRVYDGLPNVVAGLSYNFAYEPGYVTIFIEDVAGLKIGTPPTGTIRSKIVLVDSEIID</sequence>
<comment type="caution">
    <text evidence="1">The sequence shown here is derived from an EMBL/GenBank/DDBJ whole genome shotgun (WGS) entry which is preliminary data.</text>
</comment>
<name>A0ACC6L587_9SPHI</name>
<organism evidence="1 2">
    <name type="scientific">Pedobacter africanus</name>
    <dbReference type="NCBI Taxonomy" id="151894"/>
    <lineage>
        <taxon>Bacteria</taxon>
        <taxon>Pseudomonadati</taxon>
        <taxon>Bacteroidota</taxon>
        <taxon>Sphingobacteriia</taxon>
        <taxon>Sphingobacteriales</taxon>
        <taxon>Sphingobacteriaceae</taxon>
        <taxon>Pedobacter</taxon>
    </lineage>
</organism>
<dbReference type="Proteomes" id="UP001246858">
    <property type="component" value="Unassembled WGS sequence"/>
</dbReference>
<protein>
    <submittedName>
        <fullName evidence="1">Uncharacterized protein</fullName>
    </submittedName>
</protein>
<evidence type="ECO:0000313" key="2">
    <source>
        <dbReference type="Proteomes" id="UP001246858"/>
    </source>
</evidence>